<sequence>MLGWISRKIRGSAPTAYLTHPDCARHQMGAHHPESPDRLAAIQDRLIAAGIWDLLWHVEAPRISHESLALLHPPAYIEALERLSPQQGIVHLDPDTAMSPHTLDAAFRAAGAVVKATELVLEGRAQNAFCAVRPPGHHAESRRAMGFCFLNNLGLGVVHALKQGLERVAVADFDVHHGNGTEELFHDNPRVLMVSTFQHPFYPYCGSPPLGPNMHNVPLPAGSRSEEFRAAVEREWLPALDEFRPQMLFISAGFDAHREDEMASLGLVEDDYAWVTSQLLDVAERHGEGRVVSVLEGGYALSALGRSATAHIRVLAGL</sequence>
<dbReference type="RefSeq" id="WP_378163801.1">
    <property type="nucleotide sequence ID" value="NZ_JBHSBU010000001.1"/>
</dbReference>
<keyword evidence="4" id="KW-1185">Reference proteome</keyword>
<dbReference type="InterPro" id="IPR023696">
    <property type="entry name" value="Ureohydrolase_dom_sf"/>
</dbReference>
<gene>
    <name evidence="3" type="ORF">ACFOW7_10255</name>
</gene>
<dbReference type="PANTHER" id="PTHR10625">
    <property type="entry name" value="HISTONE DEACETYLASE HDAC1-RELATED"/>
    <property type="match status" value="1"/>
</dbReference>
<dbReference type="PANTHER" id="PTHR10625:SF10">
    <property type="entry name" value="HISTONE DEACETYLASE HDAC1"/>
    <property type="match status" value="1"/>
</dbReference>
<organism evidence="3 4">
    <name type="scientific">Chitinimonas lacunae</name>
    <dbReference type="NCBI Taxonomy" id="1963018"/>
    <lineage>
        <taxon>Bacteria</taxon>
        <taxon>Pseudomonadati</taxon>
        <taxon>Pseudomonadota</taxon>
        <taxon>Betaproteobacteria</taxon>
        <taxon>Neisseriales</taxon>
        <taxon>Chitinibacteraceae</taxon>
        <taxon>Chitinimonas</taxon>
    </lineage>
</organism>
<comment type="caution">
    <text evidence="3">The sequence shown here is derived from an EMBL/GenBank/DDBJ whole genome shotgun (WGS) entry which is preliminary data.</text>
</comment>
<dbReference type="Proteomes" id="UP001595791">
    <property type="component" value="Unassembled WGS sequence"/>
</dbReference>
<dbReference type="Gene3D" id="3.40.800.20">
    <property type="entry name" value="Histone deacetylase domain"/>
    <property type="match status" value="1"/>
</dbReference>
<evidence type="ECO:0000313" key="3">
    <source>
        <dbReference type="EMBL" id="MFC4159729.1"/>
    </source>
</evidence>
<name>A0ABV8MP84_9NEIS</name>
<evidence type="ECO:0000256" key="1">
    <source>
        <dbReference type="ARBA" id="ARBA00005947"/>
    </source>
</evidence>
<dbReference type="PRINTS" id="PR01270">
    <property type="entry name" value="HDASUPER"/>
</dbReference>
<evidence type="ECO:0000259" key="2">
    <source>
        <dbReference type="Pfam" id="PF00850"/>
    </source>
</evidence>
<dbReference type="EMBL" id="JBHSBU010000001">
    <property type="protein sequence ID" value="MFC4159729.1"/>
    <property type="molecule type" value="Genomic_DNA"/>
</dbReference>
<protein>
    <submittedName>
        <fullName evidence="3">Histone deacetylase family protein</fullName>
    </submittedName>
</protein>
<accession>A0ABV8MP84</accession>
<comment type="similarity">
    <text evidence="1">Belongs to the histone deacetylase family.</text>
</comment>
<dbReference type="InterPro" id="IPR037138">
    <property type="entry name" value="His_deacetylse_dom_sf"/>
</dbReference>
<proteinExistence type="inferred from homology"/>
<feature type="domain" description="Histone deacetylase" evidence="2">
    <location>
        <begin position="32"/>
        <end position="315"/>
    </location>
</feature>
<dbReference type="CDD" id="cd11599">
    <property type="entry name" value="HDAC_classII_2"/>
    <property type="match status" value="1"/>
</dbReference>
<dbReference type="InterPro" id="IPR023801">
    <property type="entry name" value="His_deacetylse_dom"/>
</dbReference>
<dbReference type="SUPFAM" id="SSF52768">
    <property type="entry name" value="Arginase/deacetylase"/>
    <property type="match status" value="1"/>
</dbReference>
<reference evidence="4" key="1">
    <citation type="journal article" date="2019" name="Int. J. Syst. Evol. Microbiol.">
        <title>The Global Catalogue of Microorganisms (GCM) 10K type strain sequencing project: providing services to taxonomists for standard genome sequencing and annotation.</title>
        <authorList>
            <consortium name="The Broad Institute Genomics Platform"/>
            <consortium name="The Broad Institute Genome Sequencing Center for Infectious Disease"/>
            <person name="Wu L."/>
            <person name="Ma J."/>
        </authorList>
    </citation>
    <scope>NUCLEOTIDE SEQUENCE [LARGE SCALE GENOMIC DNA]</scope>
    <source>
        <strain evidence="4">LMG 29894</strain>
    </source>
</reference>
<dbReference type="Pfam" id="PF00850">
    <property type="entry name" value="Hist_deacetyl"/>
    <property type="match status" value="1"/>
</dbReference>
<evidence type="ECO:0000313" key="4">
    <source>
        <dbReference type="Proteomes" id="UP001595791"/>
    </source>
</evidence>
<dbReference type="InterPro" id="IPR000286">
    <property type="entry name" value="HDACs"/>
</dbReference>